<evidence type="ECO:0000313" key="4">
    <source>
        <dbReference type="EMBL" id="NJR77454.1"/>
    </source>
</evidence>
<protein>
    <submittedName>
        <fullName evidence="4">O-methyltransferase</fullName>
    </submittedName>
</protein>
<dbReference type="InterPro" id="IPR050362">
    <property type="entry name" value="Cation-dep_OMT"/>
</dbReference>
<dbReference type="Proteomes" id="UP000732399">
    <property type="component" value="Unassembled WGS sequence"/>
</dbReference>
<keyword evidence="1" id="KW-0489">Methyltransferase</keyword>
<proteinExistence type="predicted"/>
<dbReference type="RefSeq" id="WP_168132954.1">
    <property type="nucleotide sequence ID" value="NZ_JAAVJH010000001.1"/>
</dbReference>
<dbReference type="SUPFAM" id="SSF53335">
    <property type="entry name" value="S-adenosyl-L-methionine-dependent methyltransferases"/>
    <property type="match status" value="1"/>
</dbReference>
<name>A0ABX1CJA7_9SPHN</name>
<evidence type="ECO:0000256" key="3">
    <source>
        <dbReference type="ARBA" id="ARBA00022691"/>
    </source>
</evidence>
<accession>A0ABX1CJA7</accession>
<dbReference type="CDD" id="cd02440">
    <property type="entry name" value="AdoMet_MTases"/>
    <property type="match status" value="1"/>
</dbReference>
<sequence length="228" mass="23720">MIQGVDTPDPRWAQVDGYAAAHLLPGDPALADALAANAAAGLPAIDVSPLQGRMLHLLARMAGARRVLEVGTLGGYSTIELARTVGEGGELVSLELDSGHAAVARANLDRAGLADRVRVIAGDAAETLAALEGPFDFVFIDADKQGNVTYLRHALRLSRPGTTIVVDNVVREGGVLDPQSDDPRIVGTRALYEAVAAEPRLSATVVQTVGEKGWDGFLLAVVEEDAAG</sequence>
<keyword evidence="3" id="KW-0949">S-adenosyl-L-methionine</keyword>
<dbReference type="Pfam" id="PF01596">
    <property type="entry name" value="Methyltransf_3"/>
    <property type="match status" value="1"/>
</dbReference>
<organism evidence="4 5">
    <name type="scientific">Sphingomonas corticis</name>
    <dbReference type="NCBI Taxonomy" id="2722791"/>
    <lineage>
        <taxon>Bacteria</taxon>
        <taxon>Pseudomonadati</taxon>
        <taxon>Pseudomonadota</taxon>
        <taxon>Alphaproteobacteria</taxon>
        <taxon>Sphingomonadales</taxon>
        <taxon>Sphingomonadaceae</taxon>
        <taxon>Sphingomonas</taxon>
    </lineage>
</organism>
<evidence type="ECO:0000313" key="5">
    <source>
        <dbReference type="Proteomes" id="UP000732399"/>
    </source>
</evidence>
<reference evidence="4 5" key="1">
    <citation type="submission" date="2020-03" db="EMBL/GenBank/DDBJ databases">
        <authorList>
            <person name="Wang L."/>
            <person name="He N."/>
            <person name="Li Y."/>
            <person name="Fang Y."/>
            <person name="Zhang F."/>
        </authorList>
    </citation>
    <scope>NUCLEOTIDE SEQUENCE [LARGE SCALE GENOMIC DNA]</scope>
    <source>
        <strain evidence="4 5">36D10-4-7</strain>
    </source>
</reference>
<dbReference type="Gene3D" id="3.40.50.150">
    <property type="entry name" value="Vaccinia Virus protein VP39"/>
    <property type="match status" value="1"/>
</dbReference>
<dbReference type="InterPro" id="IPR029063">
    <property type="entry name" value="SAM-dependent_MTases_sf"/>
</dbReference>
<keyword evidence="2" id="KW-0808">Transferase</keyword>
<dbReference type="InterPro" id="IPR002935">
    <property type="entry name" value="SAM_O-MeTrfase"/>
</dbReference>
<comment type="caution">
    <text evidence="4">The sequence shown here is derived from an EMBL/GenBank/DDBJ whole genome shotgun (WGS) entry which is preliminary data.</text>
</comment>
<evidence type="ECO:0000256" key="2">
    <source>
        <dbReference type="ARBA" id="ARBA00022679"/>
    </source>
</evidence>
<dbReference type="PROSITE" id="PS51682">
    <property type="entry name" value="SAM_OMT_I"/>
    <property type="match status" value="1"/>
</dbReference>
<gene>
    <name evidence="4" type="ORF">HBH26_02345</name>
</gene>
<dbReference type="PANTHER" id="PTHR10509:SF14">
    <property type="entry name" value="CAFFEOYL-COA O-METHYLTRANSFERASE 3-RELATED"/>
    <property type="match status" value="1"/>
</dbReference>
<dbReference type="EMBL" id="JAAVJH010000001">
    <property type="protein sequence ID" value="NJR77454.1"/>
    <property type="molecule type" value="Genomic_DNA"/>
</dbReference>
<keyword evidence="5" id="KW-1185">Reference proteome</keyword>
<evidence type="ECO:0000256" key="1">
    <source>
        <dbReference type="ARBA" id="ARBA00022603"/>
    </source>
</evidence>
<dbReference type="PANTHER" id="PTHR10509">
    <property type="entry name" value="O-METHYLTRANSFERASE-RELATED"/>
    <property type="match status" value="1"/>
</dbReference>